<dbReference type="RefSeq" id="WP_084018058.1">
    <property type="nucleotide sequence ID" value="NZ_FWXS01000009.1"/>
</dbReference>
<accession>A0A1W2C7M3</accession>
<dbReference type="OrthoDB" id="243791at2"/>
<dbReference type="PANTHER" id="PTHR34817:SF2">
    <property type="entry name" value="NUCLEOTIDYLTRANSFERASE"/>
    <property type="match status" value="1"/>
</dbReference>
<reference evidence="1 2" key="1">
    <citation type="submission" date="2017-04" db="EMBL/GenBank/DDBJ databases">
        <authorList>
            <person name="Afonso C.L."/>
            <person name="Miller P.J."/>
            <person name="Scott M.A."/>
            <person name="Spackman E."/>
            <person name="Goraichik I."/>
            <person name="Dimitrov K.M."/>
            <person name="Suarez D.L."/>
            <person name="Swayne D.E."/>
        </authorList>
    </citation>
    <scope>NUCLEOTIDE SEQUENCE [LARGE SCALE GENOMIC DNA]</scope>
    <source>
        <strain evidence="1 2">CGMCC 1.12708</strain>
    </source>
</reference>
<proteinExistence type="predicted"/>
<organism evidence="1 2">
    <name type="scientific">Moheibacter sediminis</name>
    <dbReference type="NCBI Taxonomy" id="1434700"/>
    <lineage>
        <taxon>Bacteria</taxon>
        <taxon>Pseudomonadati</taxon>
        <taxon>Bacteroidota</taxon>
        <taxon>Flavobacteriia</taxon>
        <taxon>Flavobacteriales</taxon>
        <taxon>Weeksellaceae</taxon>
        <taxon>Moheibacter</taxon>
    </lineage>
</organism>
<dbReference type="GO" id="GO:0016740">
    <property type="term" value="F:transferase activity"/>
    <property type="evidence" value="ECO:0007669"/>
    <property type="project" value="UniProtKB-KW"/>
</dbReference>
<dbReference type="Proteomes" id="UP000192393">
    <property type="component" value="Unassembled WGS sequence"/>
</dbReference>
<dbReference type="PANTHER" id="PTHR34817">
    <property type="entry name" value="NUCLEOTIDYLTRANSFERASE"/>
    <property type="match status" value="1"/>
</dbReference>
<evidence type="ECO:0000313" key="2">
    <source>
        <dbReference type="Proteomes" id="UP000192393"/>
    </source>
</evidence>
<dbReference type="InterPro" id="IPR018775">
    <property type="entry name" value="RlaP"/>
</dbReference>
<sequence>MTIEELKKSGSIIFECISGSRAYGLATATSDTDIRGVFVLPKEQYYSLNYIDQMNNETNDVVYYELNKFASLCAKNNPNILELLNTPEDCILHKNPLFEKFETEDFLSKLSYESFANYAFTQIKKARGLEKKIANPMEKERKTVLDFCTIYFDGKTLALKYYLDKFNLKQEFCGLSKLPHLRDSFNLFYDENSNYSGIIRSENSNEVNLSLVAKEEKALTMLYFNREAYSTYCKQYREYWEWVEKRNETRYESTISHGKNYDAKNLMHTFRLLNMAKEIAVDGKLNVRRTDRNYLLDIKNGKFEYDDLVVEAENLKNDLEELFSKSELKEKPDLEKMNRLIFEIRNEFYNSYAK</sequence>
<dbReference type="STRING" id="1434700.SAMN06296427_10925"/>
<gene>
    <name evidence="1" type="ORF">SAMN06296427_10925</name>
</gene>
<dbReference type="Pfam" id="PF10127">
    <property type="entry name" value="RlaP"/>
    <property type="match status" value="1"/>
</dbReference>
<evidence type="ECO:0000313" key="1">
    <source>
        <dbReference type="EMBL" id="SMC81140.1"/>
    </source>
</evidence>
<protein>
    <submittedName>
        <fullName evidence="1">Predicted nucleotidyltransferase</fullName>
    </submittedName>
</protein>
<dbReference type="AlphaFoldDB" id="A0A1W2C7M3"/>
<name>A0A1W2C7M3_9FLAO</name>
<keyword evidence="2" id="KW-1185">Reference proteome</keyword>
<keyword evidence="1" id="KW-0808">Transferase</keyword>
<dbReference type="EMBL" id="FWXS01000009">
    <property type="protein sequence ID" value="SMC81140.1"/>
    <property type="molecule type" value="Genomic_DNA"/>
</dbReference>